<dbReference type="CDD" id="cd03429">
    <property type="entry name" value="NUDIX_NADH_pyrophosphatase_Nudt13"/>
    <property type="match status" value="1"/>
</dbReference>
<dbReference type="GO" id="GO:0005829">
    <property type="term" value="C:cytosol"/>
    <property type="evidence" value="ECO:0007669"/>
    <property type="project" value="TreeGrafter"/>
</dbReference>
<keyword evidence="8" id="KW-0520">NAD</keyword>
<evidence type="ECO:0000256" key="4">
    <source>
        <dbReference type="ARBA" id="ARBA00012381"/>
    </source>
</evidence>
<evidence type="ECO:0000256" key="2">
    <source>
        <dbReference type="ARBA" id="ARBA00001947"/>
    </source>
</evidence>
<dbReference type="Proteomes" id="UP000198762">
    <property type="component" value="Unassembled WGS sequence"/>
</dbReference>
<comment type="cofactor">
    <cofactor evidence="2">
        <name>Zn(2+)</name>
        <dbReference type="ChEBI" id="CHEBI:29105"/>
    </cofactor>
</comment>
<dbReference type="Gene3D" id="3.90.79.20">
    <property type="match status" value="1"/>
</dbReference>
<dbReference type="InterPro" id="IPR020476">
    <property type="entry name" value="Nudix_hydrolase"/>
</dbReference>
<name>A0A1I0EY86_9GAMM</name>
<evidence type="ECO:0000313" key="13">
    <source>
        <dbReference type="Proteomes" id="UP000198762"/>
    </source>
</evidence>
<dbReference type="GO" id="GO:0035529">
    <property type="term" value="F:NADH pyrophosphatase activity"/>
    <property type="evidence" value="ECO:0007669"/>
    <property type="project" value="TreeGrafter"/>
</dbReference>
<dbReference type="Gene3D" id="3.90.79.10">
    <property type="entry name" value="Nucleoside Triphosphate Pyrophosphohydrolase"/>
    <property type="match status" value="1"/>
</dbReference>
<proteinExistence type="inferred from homology"/>
<dbReference type="PANTHER" id="PTHR42904:SF6">
    <property type="entry name" value="NAD-CAPPED RNA HYDROLASE NUDT12"/>
    <property type="match status" value="1"/>
</dbReference>
<evidence type="ECO:0000256" key="5">
    <source>
        <dbReference type="ARBA" id="ARBA00022723"/>
    </source>
</evidence>
<comment type="cofactor">
    <cofactor evidence="1">
        <name>Mg(2+)</name>
        <dbReference type="ChEBI" id="CHEBI:18420"/>
    </cofactor>
</comment>
<evidence type="ECO:0000256" key="10">
    <source>
        <dbReference type="RuleBase" id="RU003476"/>
    </source>
</evidence>
<dbReference type="SUPFAM" id="SSF55811">
    <property type="entry name" value="Nudix"/>
    <property type="match status" value="2"/>
</dbReference>
<keyword evidence="6 10" id="KW-0378">Hydrolase</keyword>
<keyword evidence="5" id="KW-0479">Metal-binding</keyword>
<keyword evidence="13" id="KW-1185">Reference proteome</keyword>
<dbReference type="GO" id="GO:0019677">
    <property type="term" value="P:NAD+ catabolic process"/>
    <property type="evidence" value="ECO:0007669"/>
    <property type="project" value="TreeGrafter"/>
</dbReference>
<dbReference type="PROSITE" id="PS51462">
    <property type="entry name" value="NUDIX"/>
    <property type="match status" value="1"/>
</dbReference>
<dbReference type="RefSeq" id="WP_091852350.1">
    <property type="nucleotide sequence ID" value="NZ_FOHZ01000011.1"/>
</dbReference>
<organism evidence="12 13">
    <name type="scientific">Marinobacter segnicrescens</name>
    <dbReference type="NCBI Taxonomy" id="430453"/>
    <lineage>
        <taxon>Bacteria</taxon>
        <taxon>Pseudomonadati</taxon>
        <taxon>Pseudomonadota</taxon>
        <taxon>Gammaproteobacteria</taxon>
        <taxon>Pseudomonadales</taxon>
        <taxon>Marinobacteraceae</taxon>
        <taxon>Marinobacter</taxon>
    </lineage>
</organism>
<dbReference type="Pfam" id="PF00293">
    <property type="entry name" value="NUDIX"/>
    <property type="match status" value="1"/>
</dbReference>
<accession>A0A1I0EY86</accession>
<dbReference type="STRING" id="430453.SAMN04487962_11147"/>
<dbReference type="InterPro" id="IPR050241">
    <property type="entry name" value="NAD-cap_RNA_hydrolase_NudC"/>
</dbReference>
<dbReference type="EMBL" id="FOHZ01000011">
    <property type="protein sequence ID" value="SET50624.1"/>
    <property type="molecule type" value="Genomic_DNA"/>
</dbReference>
<dbReference type="InterPro" id="IPR015376">
    <property type="entry name" value="Znr_NADH_PPase"/>
</dbReference>
<evidence type="ECO:0000256" key="1">
    <source>
        <dbReference type="ARBA" id="ARBA00001946"/>
    </source>
</evidence>
<evidence type="ECO:0000256" key="8">
    <source>
        <dbReference type="ARBA" id="ARBA00023027"/>
    </source>
</evidence>
<gene>
    <name evidence="12" type="ORF">SAMN04487962_11147</name>
</gene>
<dbReference type="GO" id="GO:0046872">
    <property type="term" value="F:metal ion binding"/>
    <property type="evidence" value="ECO:0007669"/>
    <property type="project" value="UniProtKB-KW"/>
</dbReference>
<evidence type="ECO:0000256" key="7">
    <source>
        <dbReference type="ARBA" id="ARBA00022842"/>
    </source>
</evidence>
<sequence length="272" mass="30728">MANWNAGWSRKAPEADDLVIAMNGPEIWCPEDDWYHRWGSVDGALDDGTEPVYVGELDGRNVYVASVDPGMLLYLTRPVHLREALLTMPDAPAEVLGTAAQVQQWFRDHRYCGRCGTETGFHPNERARWCEPCGMPFYPRLAPCVIVVIRRGDRFLLARSTRAKSYFFSLIAGFVEPGESAEEAVARETLEETGLTVTNVRYWTSQPWPFPHQLMLGFFADYESGDLVLQEDEIAEADWFTPDEHPPIPPETTIAGRLILRLKEEMLGEHGA</sequence>
<dbReference type="InterPro" id="IPR049734">
    <property type="entry name" value="NudC-like_C"/>
</dbReference>
<evidence type="ECO:0000313" key="12">
    <source>
        <dbReference type="EMBL" id="SET50624.1"/>
    </source>
</evidence>
<dbReference type="AlphaFoldDB" id="A0A1I0EY86"/>
<evidence type="ECO:0000256" key="3">
    <source>
        <dbReference type="ARBA" id="ARBA00009595"/>
    </source>
</evidence>
<evidence type="ECO:0000259" key="11">
    <source>
        <dbReference type="PROSITE" id="PS51462"/>
    </source>
</evidence>
<dbReference type="InterPro" id="IPR000086">
    <property type="entry name" value="NUDIX_hydrolase_dom"/>
</dbReference>
<comment type="catalytic activity">
    <reaction evidence="9">
        <text>a 5'-end NAD(+)-phospho-ribonucleoside in mRNA + H2O = a 5'-end phospho-adenosine-phospho-ribonucleoside in mRNA + beta-nicotinamide D-ribonucleotide + 2 H(+)</text>
        <dbReference type="Rhea" id="RHEA:60876"/>
        <dbReference type="Rhea" id="RHEA-COMP:15698"/>
        <dbReference type="Rhea" id="RHEA-COMP:15719"/>
        <dbReference type="ChEBI" id="CHEBI:14649"/>
        <dbReference type="ChEBI" id="CHEBI:15377"/>
        <dbReference type="ChEBI" id="CHEBI:15378"/>
        <dbReference type="ChEBI" id="CHEBI:144029"/>
        <dbReference type="ChEBI" id="CHEBI:144051"/>
    </reaction>
    <physiologicalReaction direction="left-to-right" evidence="9">
        <dbReference type="Rhea" id="RHEA:60877"/>
    </physiologicalReaction>
</comment>
<reference evidence="13" key="1">
    <citation type="submission" date="2016-10" db="EMBL/GenBank/DDBJ databases">
        <authorList>
            <person name="Varghese N."/>
            <person name="Submissions S."/>
        </authorList>
    </citation>
    <scope>NUCLEOTIDE SEQUENCE [LARGE SCALE GENOMIC DNA]</scope>
    <source>
        <strain evidence="13">CGMCC 1.6489</strain>
    </source>
</reference>
<evidence type="ECO:0000256" key="9">
    <source>
        <dbReference type="ARBA" id="ARBA00023679"/>
    </source>
</evidence>
<dbReference type="PANTHER" id="PTHR42904">
    <property type="entry name" value="NUDIX HYDROLASE, NUDC SUBFAMILY"/>
    <property type="match status" value="1"/>
</dbReference>
<evidence type="ECO:0000256" key="6">
    <source>
        <dbReference type="ARBA" id="ARBA00022801"/>
    </source>
</evidence>
<dbReference type="Pfam" id="PF09297">
    <property type="entry name" value="Zn_ribbon_NUD"/>
    <property type="match status" value="1"/>
</dbReference>
<dbReference type="EC" id="3.6.1.22" evidence="4"/>
<keyword evidence="7" id="KW-0460">Magnesium</keyword>
<dbReference type="NCBIfam" id="NF001299">
    <property type="entry name" value="PRK00241.1"/>
    <property type="match status" value="1"/>
</dbReference>
<dbReference type="InterPro" id="IPR020084">
    <property type="entry name" value="NUDIX_hydrolase_CS"/>
</dbReference>
<dbReference type="PRINTS" id="PR00502">
    <property type="entry name" value="NUDIXFAMILY"/>
</dbReference>
<dbReference type="GO" id="GO:0006742">
    <property type="term" value="P:NADP+ catabolic process"/>
    <property type="evidence" value="ECO:0007669"/>
    <property type="project" value="TreeGrafter"/>
</dbReference>
<dbReference type="InterPro" id="IPR015797">
    <property type="entry name" value="NUDIX_hydrolase-like_dom_sf"/>
</dbReference>
<protein>
    <recommendedName>
        <fullName evidence="4">NAD(+) diphosphatase</fullName>
        <ecNumber evidence="4">3.6.1.22</ecNumber>
    </recommendedName>
</protein>
<feature type="domain" description="Nudix hydrolase" evidence="11">
    <location>
        <begin position="139"/>
        <end position="262"/>
    </location>
</feature>
<dbReference type="PROSITE" id="PS00893">
    <property type="entry name" value="NUDIX_BOX"/>
    <property type="match status" value="1"/>
</dbReference>
<dbReference type="OrthoDB" id="9791656at2"/>
<comment type="similarity">
    <text evidence="3">Belongs to the Nudix hydrolase family. NudC subfamily.</text>
</comment>